<name>A0A6B9LFY1_9CAUD</name>
<proteinExistence type="predicted"/>
<dbReference type="RefSeq" id="YP_009950045.1">
    <property type="nucleotide sequence ID" value="NC_051586.1"/>
</dbReference>
<keyword evidence="2" id="KW-1185">Reference proteome</keyword>
<accession>A0A6B9LFY1</accession>
<dbReference type="EMBL" id="MN813693">
    <property type="protein sequence ID" value="QHB37835.1"/>
    <property type="molecule type" value="Genomic_DNA"/>
</dbReference>
<organism evidence="1 2">
    <name type="scientific">Mycobacterium phage Imvubu</name>
    <dbReference type="NCBI Taxonomy" id="2686233"/>
    <lineage>
        <taxon>Viruses</taxon>
        <taxon>Duplodnaviria</taxon>
        <taxon>Heunggongvirae</taxon>
        <taxon>Uroviricota</taxon>
        <taxon>Caudoviricetes</taxon>
        <taxon>Bclasvirinae</taxon>
        <taxon>Imvubuvirus</taxon>
        <taxon>Imvubuvirus imvubu</taxon>
    </lineage>
</organism>
<gene>
    <name evidence="1" type="primary">95</name>
    <name evidence="1" type="ORF">PBI_IMVUBU_95</name>
</gene>
<evidence type="ECO:0000313" key="1">
    <source>
        <dbReference type="EMBL" id="QHB37835.1"/>
    </source>
</evidence>
<dbReference type="Proteomes" id="UP000464404">
    <property type="component" value="Segment"/>
</dbReference>
<dbReference type="GeneID" id="60321454"/>
<evidence type="ECO:0000313" key="2">
    <source>
        <dbReference type="Proteomes" id="UP000464404"/>
    </source>
</evidence>
<dbReference type="KEGG" id="vg:60321454"/>
<protein>
    <submittedName>
        <fullName evidence="1">Uncharacterized protein</fullName>
    </submittedName>
</protein>
<reference evidence="1 2" key="1">
    <citation type="submission" date="2019-12" db="EMBL/GenBank/DDBJ databases">
        <authorList>
            <person name="Garlena R.A."/>
            <person name="Russell D.A."/>
            <person name="Pope W.H."/>
            <person name="Jacobs-Sera D."/>
            <person name="Hatfull G.F."/>
        </authorList>
    </citation>
    <scope>NUCLEOTIDE SEQUENCE [LARGE SCALE GENOMIC DNA]</scope>
</reference>
<sequence>MRRLRLQRHRLRARRVARLATRWSLGELDAILAPERERRRWLELATTYEALGGTGLAPWQRDMLAIAADARRLGQDIVVGVPRQW</sequence>